<evidence type="ECO:0000313" key="15">
    <source>
        <dbReference type="EMBL" id="TFY57867.1"/>
    </source>
</evidence>
<dbReference type="PROSITE" id="PS50212">
    <property type="entry name" value="RASGEF_NTER"/>
    <property type="match status" value="1"/>
</dbReference>
<protein>
    <recommendedName>
        <fullName evidence="6">Elongation factor-like 1</fullName>
    </recommendedName>
</protein>
<dbReference type="SUPFAM" id="SSF50447">
    <property type="entry name" value="Translation proteins"/>
    <property type="match status" value="1"/>
</dbReference>
<dbReference type="CDD" id="cd16268">
    <property type="entry name" value="EF2_II"/>
    <property type="match status" value="1"/>
</dbReference>
<dbReference type="PRINTS" id="PR00315">
    <property type="entry name" value="ELONGATNFCT"/>
</dbReference>
<evidence type="ECO:0000256" key="6">
    <source>
        <dbReference type="ARBA" id="ARBA00081809"/>
    </source>
</evidence>
<dbReference type="Pfam" id="PF25118">
    <property type="entry name" value="EFL1"/>
    <property type="match status" value="1"/>
</dbReference>
<dbReference type="InterPro" id="IPR056752">
    <property type="entry name" value="EFL1"/>
</dbReference>
<feature type="region of interest" description="Disordered" evidence="9">
    <location>
        <begin position="1205"/>
        <end position="1343"/>
    </location>
</feature>
<dbReference type="PROSITE" id="PS50002">
    <property type="entry name" value="SH3"/>
    <property type="match status" value="1"/>
</dbReference>
<feature type="region of interest" description="Disordered" evidence="9">
    <location>
        <begin position="439"/>
        <end position="482"/>
    </location>
</feature>
<feature type="domain" description="SH3" evidence="10">
    <location>
        <begin position="1113"/>
        <end position="1172"/>
    </location>
</feature>
<feature type="compositionally biased region" description="Polar residues" evidence="9">
    <location>
        <begin position="1447"/>
        <end position="1458"/>
    </location>
</feature>
<dbReference type="Gene3D" id="3.30.70.870">
    <property type="entry name" value="Elongation Factor G (Translational Gtpase), domain 3"/>
    <property type="match status" value="1"/>
</dbReference>
<dbReference type="Gene3D" id="2.30.30.40">
    <property type="entry name" value="SH3 Domains"/>
    <property type="match status" value="1"/>
</dbReference>
<dbReference type="InterPro" id="IPR000651">
    <property type="entry name" value="Ras-like_Gua-exchang_fac_N"/>
</dbReference>
<dbReference type="SUPFAM" id="SSF54211">
    <property type="entry name" value="Ribosomal protein S5 domain 2-like"/>
    <property type="match status" value="1"/>
</dbReference>
<dbReference type="GO" id="GO:0005525">
    <property type="term" value="F:GTP binding"/>
    <property type="evidence" value="ECO:0007669"/>
    <property type="project" value="UniProtKB-KW"/>
</dbReference>
<dbReference type="Gene3D" id="1.10.840.10">
    <property type="entry name" value="Ras guanine-nucleotide exchange factors catalytic domain"/>
    <property type="match status" value="1"/>
</dbReference>
<dbReference type="SUPFAM" id="SSF54980">
    <property type="entry name" value="EF-G C-terminal domain-like"/>
    <property type="match status" value="2"/>
</dbReference>
<dbReference type="InterPro" id="IPR000640">
    <property type="entry name" value="EFG_V-like"/>
</dbReference>
<dbReference type="EMBL" id="SEOQ01000719">
    <property type="protein sequence ID" value="TFY57867.1"/>
    <property type="molecule type" value="Genomic_DNA"/>
</dbReference>
<dbReference type="GO" id="GO:0005829">
    <property type="term" value="C:cytosol"/>
    <property type="evidence" value="ECO:0007669"/>
    <property type="project" value="TreeGrafter"/>
</dbReference>
<dbReference type="InterPro" id="IPR023578">
    <property type="entry name" value="Ras_GEF_dom_sf"/>
</dbReference>
<dbReference type="Proteomes" id="UP000298327">
    <property type="component" value="Unassembled WGS sequence"/>
</dbReference>
<dbReference type="GO" id="GO:0043022">
    <property type="term" value="F:ribosome binding"/>
    <property type="evidence" value="ECO:0007669"/>
    <property type="project" value="TreeGrafter"/>
</dbReference>
<evidence type="ECO:0000259" key="14">
    <source>
        <dbReference type="PROSITE" id="PS51722"/>
    </source>
</evidence>
<evidence type="ECO:0000256" key="7">
    <source>
        <dbReference type="PROSITE-ProRule" id="PRU00168"/>
    </source>
</evidence>
<dbReference type="FunFam" id="3.30.70.240:FF:000006">
    <property type="entry name" value="Elongation factor like GTPase 1"/>
    <property type="match status" value="1"/>
</dbReference>
<dbReference type="SUPFAM" id="SSF52540">
    <property type="entry name" value="P-loop containing nucleoside triphosphate hydrolases"/>
    <property type="match status" value="1"/>
</dbReference>
<dbReference type="GO" id="GO:0007264">
    <property type="term" value="P:small GTPase-mediated signal transduction"/>
    <property type="evidence" value="ECO:0007669"/>
    <property type="project" value="InterPro"/>
</dbReference>
<dbReference type="InterPro" id="IPR035647">
    <property type="entry name" value="EFG_III/V"/>
</dbReference>
<dbReference type="GO" id="GO:0042256">
    <property type="term" value="P:cytosolic ribosome assembly"/>
    <property type="evidence" value="ECO:0007669"/>
    <property type="project" value="UniProtKB-ARBA"/>
</dbReference>
<dbReference type="STRING" id="205917.A0A4Y9Y8G4"/>
<keyword evidence="16" id="KW-1185">Reference proteome</keyword>
<dbReference type="GO" id="GO:0003924">
    <property type="term" value="F:GTPase activity"/>
    <property type="evidence" value="ECO:0007669"/>
    <property type="project" value="InterPro"/>
</dbReference>
<dbReference type="InterPro" id="IPR014721">
    <property type="entry name" value="Ribsml_uS5_D2-typ_fold_subgr"/>
</dbReference>
<feature type="domain" description="WW" evidence="12">
    <location>
        <begin position="1337"/>
        <end position="1371"/>
    </location>
</feature>
<dbReference type="InterPro" id="IPR020568">
    <property type="entry name" value="Ribosomal_Su5_D2-typ_SF"/>
</dbReference>
<evidence type="ECO:0000313" key="16">
    <source>
        <dbReference type="Proteomes" id="UP000298327"/>
    </source>
</evidence>
<dbReference type="PROSITE" id="PS50020">
    <property type="entry name" value="WW_DOMAIN_2"/>
    <property type="match status" value="1"/>
</dbReference>
<feature type="compositionally biased region" description="Polar residues" evidence="9">
    <location>
        <begin position="1933"/>
        <end position="1986"/>
    </location>
</feature>
<reference evidence="15 16" key="1">
    <citation type="submission" date="2019-02" db="EMBL/GenBank/DDBJ databases">
        <title>Genome sequencing of the rare red list fungi Dentipellis fragilis.</title>
        <authorList>
            <person name="Buettner E."/>
            <person name="Kellner H."/>
        </authorList>
    </citation>
    <scope>NUCLEOTIDE SEQUENCE [LARGE SCALE GENOMIC DNA]</scope>
    <source>
        <strain evidence="15 16">DSM 105465</strain>
    </source>
</reference>
<dbReference type="CDD" id="cd00155">
    <property type="entry name" value="RasGEF"/>
    <property type="match status" value="1"/>
</dbReference>
<feature type="region of interest" description="Disordered" evidence="9">
    <location>
        <begin position="1373"/>
        <end position="1464"/>
    </location>
</feature>
<keyword evidence="2" id="KW-0690">Ribosome biogenesis</keyword>
<dbReference type="FunFam" id="3.30.70.870:FF:000002">
    <property type="entry name" value="Translation elongation factor 2"/>
    <property type="match status" value="1"/>
</dbReference>
<dbReference type="PROSITE" id="PS51722">
    <property type="entry name" value="G_TR_2"/>
    <property type="match status" value="1"/>
</dbReference>
<dbReference type="PROSITE" id="PS50009">
    <property type="entry name" value="RASGEF_CAT"/>
    <property type="match status" value="1"/>
</dbReference>
<dbReference type="SMART" id="SM00326">
    <property type="entry name" value="SH3"/>
    <property type="match status" value="1"/>
</dbReference>
<dbReference type="PANTHER" id="PTHR42908:SF3">
    <property type="entry name" value="ELONGATION FACTOR-LIKE GTPASE 1"/>
    <property type="match status" value="1"/>
</dbReference>
<name>A0A4Y9Y8G4_9AGAM</name>
<dbReference type="CDD" id="cd04096">
    <property type="entry name" value="eEF2_snRNP_like_C"/>
    <property type="match status" value="1"/>
</dbReference>
<evidence type="ECO:0000259" key="12">
    <source>
        <dbReference type="PROSITE" id="PS50020"/>
    </source>
</evidence>
<dbReference type="Gene3D" id="2.40.30.10">
    <property type="entry name" value="Translation factors"/>
    <property type="match status" value="1"/>
</dbReference>
<dbReference type="SUPFAM" id="SSF48366">
    <property type="entry name" value="Ras GEF"/>
    <property type="match status" value="1"/>
</dbReference>
<feature type="compositionally biased region" description="Low complexity" evidence="9">
    <location>
        <begin position="1205"/>
        <end position="1226"/>
    </location>
</feature>
<dbReference type="PANTHER" id="PTHR42908">
    <property type="entry name" value="TRANSLATION ELONGATION FACTOR-RELATED"/>
    <property type="match status" value="1"/>
</dbReference>
<feature type="non-terminal residue" evidence="15">
    <location>
        <position position="1"/>
    </location>
</feature>
<keyword evidence="4" id="KW-0378">Hydrolase</keyword>
<dbReference type="InterPro" id="IPR001895">
    <property type="entry name" value="RASGEF_cat_dom"/>
</dbReference>
<dbReference type="SUPFAM" id="SSF50044">
    <property type="entry name" value="SH3-domain"/>
    <property type="match status" value="1"/>
</dbReference>
<dbReference type="CDD" id="cd06224">
    <property type="entry name" value="REM"/>
    <property type="match status" value="1"/>
</dbReference>
<dbReference type="InterPro" id="IPR009000">
    <property type="entry name" value="Transl_B-barrel_sf"/>
</dbReference>
<dbReference type="SMART" id="SM00229">
    <property type="entry name" value="RasGEFN"/>
    <property type="match status" value="1"/>
</dbReference>
<keyword evidence="3" id="KW-0547">Nucleotide-binding</keyword>
<dbReference type="CDD" id="cd11883">
    <property type="entry name" value="SH3_Sdc25"/>
    <property type="match status" value="1"/>
</dbReference>
<dbReference type="Gene3D" id="1.20.870.10">
    <property type="entry name" value="Son of sevenless (SoS) protein Chain: S domain 1"/>
    <property type="match status" value="1"/>
</dbReference>
<dbReference type="Pfam" id="PF00679">
    <property type="entry name" value="EFG_C"/>
    <property type="match status" value="1"/>
</dbReference>
<feature type="domain" description="Ras-GEF" evidence="11">
    <location>
        <begin position="2224"/>
        <end position="2460"/>
    </location>
</feature>
<evidence type="ECO:0000259" key="11">
    <source>
        <dbReference type="PROSITE" id="PS50009"/>
    </source>
</evidence>
<feature type="compositionally biased region" description="Polar residues" evidence="9">
    <location>
        <begin position="1311"/>
        <end position="1328"/>
    </location>
</feature>
<feature type="region of interest" description="Disordered" evidence="9">
    <location>
        <begin position="368"/>
        <end position="390"/>
    </location>
</feature>
<gene>
    <name evidence="15" type="ORF">EVG20_g8374</name>
</gene>
<organism evidence="15 16">
    <name type="scientific">Dentipellis fragilis</name>
    <dbReference type="NCBI Taxonomy" id="205917"/>
    <lineage>
        <taxon>Eukaryota</taxon>
        <taxon>Fungi</taxon>
        <taxon>Dikarya</taxon>
        <taxon>Basidiomycota</taxon>
        <taxon>Agaricomycotina</taxon>
        <taxon>Agaricomycetes</taxon>
        <taxon>Russulales</taxon>
        <taxon>Hericiaceae</taxon>
        <taxon>Dentipellis</taxon>
    </lineage>
</organism>
<feature type="domain" description="Tr-type G" evidence="14">
    <location>
        <begin position="24"/>
        <end position="305"/>
    </location>
</feature>
<sequence length="2477" mass="274166">SWPLFRSKERRVVSRKMDEAPDASDVRVVTTIGHVDHGKTTLMDSLLAANNIISTRMAGKIRYLDSREDEQERGITMESSAVSLRFKVTEKTPDGGSSLRTYVINMIDTPGHVDFSSEVSTASRLVDGALVLVDVVEGVSSQVGFIVCYRATSFNDQRGVCQTVSVLRQAWQDRLRPILVINKLDRLVTELRQSPTEAYHHLSQLIEQANAVMGSFFAGERMEDDLRWREERERRLAHKKESAADEADAIVNEANEFQEKDDEDIYFSPEKGNVVFASAIDGWGFRVGKFAQIFAAKLGIKEANFRRVLWGDFYLDPKTKRVISHKHLRGRALKPLFVQFVLENVWAVYDAVVLNPGCLFQFPSFNPSLTSSSSPRTAQPTRIPKMLHPELYEPTVAPESKLERDLYSCDSSATASIVAYASKMFAVPYSDLPENKKRRLTADELRTQDREAQDERLKADERKENAGSSSTIPSPSTPSLEIAADETDDDLGGLVKPDNVLLGFARLYSGTIRVGSTISCVLPKYNNVLGPTHPRNQAHISDAKVEGLYTMMGRDLIAVESVSAGNVFAIKGLQGKIWRCGTLCAPGIAGDGSTGEWVINLGAVNRQAPPIVRVALEPTMPADMPKLLRGMKLLSQADPCAETFQQSTGEHRCLKDLRERFAKVEIHASKPIVPFRETSINASEMAPPKTPNAPRGTIHASSYLNVVSFTIRAVPLPGAVTTFVRDNVSVLKRLQSERAAMEDSATSLTNEDEEAAISGDVIHKPTVRAEDFWVSLEAMCQKAGADWANVVDSIWAFGPHGAGECILIDTRLDNVYNSLRSRLDRTRQSDWAAKERDQLARDIDSHIETGFQIATFQGPLCAEPVQGIAYFVERVEIDREGVERERLQNRMSQVTGSLISAAKDACRNALLDWSPRLMLAMYSCDIQASTDVLGKVYGVVAKRRGRIVAEEMKEGTSFFTVRAMLPVIESFGFADDIRKRTSGAASPQLVFSGYELLDQDPFWVPTTEEELEDLGEKADRQNVAKMYMDGVRKRKGLFVDRKIVEYAEKQRTLKRCNGHDAAAVSTVLRPSVCAHSCLALLSPLPMATAIYGAPPQHSSSSALPAQVDDQQYIATFFCRALYDYQSADDSSLSFRRGDIIEVLTRLETGWWDGLLGEERGWFPSNYVVVISDDEADAAFSAVEFQQEAPSQATEHAPLAEILQPSSMPSSMASSSSMATSLTNSLSQSPADHRNWLEEDTDYEGSRGRPDELASASRDNPTQSNDFWVPQVTQDGQTGQQSRDLPMEAEHDLSEDDFGSLNNPQRRFGSNAGPSYGQSGQIRQSNSSPAGFGPPKRTGTPEPWVRRLADDGMSYFYWNKLDGSVQWTLPESTQHRTNGNARAPSQLTSSQSQNFVDAARKREAETVPQRIRSDSSVSNTPRNRSDSVAGYASAYSDDSDVDPLDRLASSSSKRSQPFSDTRFPDANHIASQIPAQSDLDDSIQLTPSEKLARALQQALAPLPPESVNDLSSIGRQAVSSVMDYIQTNGVPARPDQQKELEDRLRSAVVSIRNLLCISSPPYGHVSSSLYPKDGPDPRANAFSQSLQAQLKPAQRKVTATLSKLVLATLAANYDANMSSDASSRMEQDAAELDRALLTFVLEVQRSNSQAAMQLTRVIQPSKRLWAAFLPINIGLGLVGSGAAGTWTGFGWVAPVEAEKLPGRDLSADVLADIRSLLSPLGDECNAFQSLLESLLGETVSVSDVQVNAQTVIAGMQSFVLLVTDINLARTVEVDGLSRNGQPPAQDAYMSGVQEARRLVRTLEVALQAVYDDGALLFLTTQAFNRLQGDDARMLEISLLDTSISSLKADITAVYQNLESLHLVAKEQADMGQSDYAGAIEWRMSRIMSLDNSIGQQLAAMSSIADQPYDGEAEDVVDMELAFRTPAAVKANNAVDRSQSSSTLYSNPSQASDSSLDMSTTPPRGTSNATSPSWAQHKASSSATSLISPGSGPADDRASVLQDDDDEGLPAALAAAKSPSRADKLIRVLGDAPGHIIDKMNAETKPWYLRPNYSLTEIIIDPDRKVRAGTVPALVERLTAHEQSDTTFTKTFLLTYKSFTDLDTLFDLLVQRFWIKPPENLSSQELEEWTKLKQHIIRTRVLNTFKTMMLDDDILEKEDLYILDRMKQFISNEEVMHLAAAKQLLVLIERAQKGDTLKAKTTISLDAQPPPIVPRPSKKHKLLDFDPLEVARQLTMIECQLYQKIRASECLMRSREQKPGENNDNIAAIIETTNKIAHWVADTVLSKEDSRKRAAIVKQFVLVADRCRNLHNFSSMIAIVSGLNSPPIRRLKRTWEQINQRYMTQLGACEMTIDSNKNFNNYRSLLARITPPCVPFIGVYLTTLTFIQDGAPNTVSGNLVNFRKRQKAAEVIDEMKKWQSKPFNFTKVDVIHDYIQENLNKFNSIPDVSDLFWNLSLEREPREREDEKMARLLQETGFL</sequence>
<dbReference type="CDD" id="cd01681">
    <property type="entry name" value="aeEF2_snRNP_like_IV"/>
    <property type="match status" value="1"/>
</dbReference>
<dbReference type="Gene3D" id="3.30.70.240">
    <property type="match status" value="1"/>
</dbReference>
<feature type="compositionally biased region" description="Low complexity" evidence="9">
    <location>
        <begin position="1425"/>
        <end position="1435"/>
    </location>
</feature>
<dbReference type="InterPro" id="IPR036964">
    <property type="entry name" value="RASGEF_cat_dom_sf"/>
</dbReference>
<evidence type="ECO:0000259" key="10">
    <source>
        <dbReference type="PROSITE" id="PS50002"/>
    </source>
</evidence>
<dbReference type="InterPro" id="IPR027417">
    <property type="entry name" value="P-loop_NTPase"/>
</dbReference>
<dbReference type="GO" id="GO:1990904">
    <property type="term" value="C:ribonucleoprotein complex"/>
    <property type="evidence" value="ECO:0007669"/>
    <property type="project" value="TreeGrafter"/>
</dbReference>
<feature type="compositionally biased region" description="Polar residues" evidence="9">
    <location>
        <begin position="1256"/>
        <end position="1282"/>
    </location>
</feature>
<feature type="compositionally biased region" description="Polar residues" evidence="9">
    <location>
        <begin position="1373"/>
        <end position="1394"/>
    </location>
</feature>
<evidence type="ECO:0000256" key="2">
    <source>
        <dbReference type="ARBA" id="ARBA00022517"/>
    </source>
</evidence>
<feature type="compositionally biased region" description="Low complexity" evidence="9">
    <location>
        <begin position="468"/>
        <end position="479"/>
    </location>
</feature>
<dbReference type="InterPro" id="IPR001202">
    <property type="entry name" value="WW_dom"/>
</dbReference>
<accession>A0A4Y9Y8G4</accession>
<keyword evidence="5" id="KW-0342">GTP-binding</keyword>
<evidence type="ECO:0000256" key="9">
    <source>
        <dbReference type="SAM" id="MobiDB-lite"/>
    </source>
</evidence>
<dbReference type="SMART" id="SM00147">
    <property type="entry name" value="RasGEF"/>
    <property type="match status" value="1"/>
</dbReference>
<dbReference type="Gene3D" id="3.30.230.10">
    <property type="match status" value="1"/>
</dbReference>
<dbReference type="PRINTS" id="PR00452">
    <property type="entry name" value="SH3DOMAIN"/>
</dbReference>
<dbReference type="Pfam" id="PF00618">
    <property type="entry name" value="RasGEF_N"/>
    <property type="match status" value="1"/>
</dbReference>
<dbReference type="SMART" id="SM00838">
    <property type="entry name" value="EFG_C"/>
    <property type="match status" value="1"/>
</dbReference>
<evidence type="ECO:0000256" key="5">
    <source>
        <dbReference type="ARBA" id="ARBA00023134"/>
    </source>
</evidence>
<dbReference type="Gene3D" id="3.40.50.300">
    <property type="entry name" value="P-loop containing nucleotide triphosphate hydrolases"/>
    <property type="match status" value="1"/>
</dbReference>
<evidence type="ECO:0000256" key="3">
    <source>
        <dbReference type="ARBA" id="ARBA00022741"/>
    </source>
</evidence>
<proteinExistence type="predicted"/>
<feature type="domain" description="N-terminal Ras-GEF" evidence="13">
    <location>
        <begin position="2060"/>
        <end position="2190"/>
    </location>
</feature>
<keyword evidence="7" id="KW-0344">Guanine-nucleotide releasing factor</keyword>
<evidence type="ECO:0000259" key="13">
    <source>
        <dbReference type="PROSITE" id="PS50212"/>
    </source>
</evidence>
<dbReference type="InterPro" id="IPR036028">
    <property type="entry name" value="SH3-like_dom_sf"/>
</dbReference>
<dbReference type="InterPro" id="IPR001452">
    <property type="entry name" value="SH3_domain"/>
</dbReference>
<dbReference type="OrthoDB" id="364892at2759"/>
<dbReference type="CDD" id="cd01885">
    <property type="entry name" value="EF2"/>
    <property type="match status" value="1"/>
</dbReference>
<dbReference type="FunFam" id="2.30.30.40:FF:000072">
    <property type="entry name" value="Unconventional Myosin IB"/>
    <property type="match status" value="1"/>
</dbReference>
<dbReference type="Pfam" id="PF00018">
    <property type="entry name" value="SH3_1"/>
    <property type="match status" value="1"/>
</dbReference>
<evidence type="ECO:0000256" key="4">
    <source>
        <dbReference type="ARBA" id="ARBA00022801"/>
    </source>
</evidence>
<feature type="compositionally biased region" description="Basic and acidic residues" evidence="9">
    <location>
        <begin position="440"/>
        <end position="465"/>
    </location>
</feature>
<keyword evidence="1 8" id="KW-0728">SH3 domain</keyword>
<dbReference type="InterPro" id="IPR000795">
    <property type="entry name" value="T_Tr_GTP-bd_dom"/>
</dbReference>
<evidence type="ECO:0000256" key="8">
    <source>
        <dbReference type="PROSITE-ProRule" id="PRU00192"/>
    </source>
</evidence>
<feature type="region of interest" description="Disordered" evidence="9">
    <location>
        <begin position="1931"/>
        <end position="2000"/>
    </location>
</feature>
<dbReference type="Pfam" id="PF00009">
    <property type="entry name" value="GTP_EFTU"/>
    <property type="match status" value="1"/>
</dbReference>
<comment type="caution">
    <text evidence="15">The sequence shown here is derived from an EMBL/GenBank/DDBJ whole genome shotgun (WGS) entry which is preliminary data.</text>
</comment>
<dbReference type="GO" id="GO:0005085">
    <property type="term" value="F:guanyl-nucleotide exchange factor activity"/>
    <property type="evidence" value="ECO:0007669"/>
    <property type="project" value="UniProtKB-KW"/>
</dbReference>
<evidence type="ECO:0000256" key="1">
    <source>
        <dbReference type="ARBA" id="ARBA00022443"/>
    </source>
</evidence>
<dbReference type="Pfam" id="PF00617">
    <property type="entry name" value="RasGEF"/>
    <property type="match status" value="1"/>
</dbReference>